<keyword evidence="2" id="KW-1003">Cell membrane</keyword>
<dbReference type="InterPro" id="IPR038731">
    <property type="entry name" value="RgtA/B/C-like"/>
</dbReference>
<feature type="transmembrane region" description="Helical" evidence="8">
    <location>
        <begin position="46"/>
        <end position="63"/>
    </location>
</feature>
<feature type="transmembrane region" description="Helical" evidence="8">
    <location>
        <begin position="384"/>
        <end position="403"/>
    </location>
</feature>
<dbReference type="GO" id="GO:0016763">
    <property type="term" value="F:pentosyltransferase activity"/>
    <property type="evidence" value="ECO:0007669"/>
    <property type="project" value="TreeGrafter"/>
</dbReference>
<evidence type="ECO:0000256" key="3">
    <source>
        <dbReference type="ARBA" id="ARBA00022676"/>
    </source>
</evidence>
<sequence>MKKPKKKTHKERTGSVLPLIVILLLAVFLRFSKLTELFHWTMDEEFWSYLPFNVATGYHLPLIGGHISGTGLYSGPLFVWLMAIPFFVAGGNPVGIAAIVSAMGVATTLATFVVGKTLFDRRTGLFAALFSAGSFLMVLYDRKYWNASPIPLLSLVTIYCLFKISQRSYKWAYLLAIALAIAFHAHMTSGVLLLLVVVSWLSFRLPVAKRDIVGAIILFTVFQAPLVLFELRHGFTNAKALQRMLIQAPSSIGFLQASSEVGKLTLTTLGRLVYMPPNRDIAYELTLCPAYAGTRSSPPLLAEGIALSGILFLLTKRKETSYRLLLATLLLNVLSLAWYRMRAPESSWYPGQLSEYYFLPGFPAVFLAIGALTQTILKKSGRSGWIVLGAVMVVVALNVRAFLTARHSDGFSRKREAVEKAIAMAGNEPFSLSVESDDPCRLYGYRYLFSYLKREPVQSYLDPQFLWLYERRLPRELPEKAVTISDISGTISVEALDVPETDSTP</sequence>
<protein>
    <recommendedName>
        <fullName evidence="9">Glycosyltransferase RgtA/B/C/D-like domain-containing protein</fullName>
    </recommendedName>
</protein>
<keyword evidence="7 8" id="KW-0472">Membrane</keyword>
<evidence type="ECO:0000256" key="4">
    <source>
        <dbReference type="ARBA" id="ARBA00022679"/>
    </source>
</evidence>
<evidence type="ECO:0000256" key="6">
    <source>
        <dbReference type="ARBA" id="ARBA00022989"/>
    </source>
</evidence>
<comment type="caution">
    <text evidence="10">The sequence shown here is derived from an EMBL/GenBank/DDBJ whole genome shotgun (WGS) entry which is preliminary data.</text>
</comment>
<feature type="transmembrane region" description="Helical" evidence="8">
    <location>
        <begin position="146"/>
        <end position="164"/>
    </location>
</feature>
<dbReference type="Proteomes" id="UP000179233">
    <property type="component" value="Unassembled WGS sequence"/>
</dbReference>
<feature type="transmembrane region" description="Helical" evidence="8">
    <location>
        <begin position="322"/>
        <end position="341"/>
    </location>
</feature>
<feature type="transmembrane region" description="Helical" evidence="8">
    <location>
        <begin position="94"/>
        <end position="114"/>
    </location>
</feature>
<dbReference type="Pfam" id="PF13231">
    <property type="entry name" value="PMT_2"/>
    <property type="match status" value="1"/>
</dbReference>
<organism evidence="10 11">
    <name type="scientific">Candidatus Chisholmbacteria bacterium RIFCSPHIGHO2_01_FULL_52_32</name>
    <dbReference type="NCBI Taxonomy" id="1797591"/>
    <lineage>
        <taxon>Bacteria</taxon>
        <taxon>Candidatus Chisholmiibacteriota</taxon>
    </lineage>
</organism>
<accession>A0A1G1VTE9</accession>
<name>A0A1G1VTE9_9BACT</name>
<keyword evidence="5 8" id="KW-0812">Transmembrane</keyword>
<keyword evidence="6 8" id="KW-1133">Transmembrane helix</keyword>
<feature type="transmembrane region" description="Helical" evidence="8">
    <location>
        <begin position="171"/>
        <end position="200"/>
    </location>
</feature>
<evidence type="ECO:0000256" key="5">
    <source>
        <dbReference type="ARBA" id="ARBA00022692"/>
    </source>
</evidence>
<dbReference type="PANTHER" id="PTHR33908:SF11">
    <property type="entry name" value="MEMBRANE PROTEIN"/>
    <property type="match status" value="1"/>
</dbReference>
<dbReference type="PANTHER" id="PTHR33908">
    <property type="entry name" value="MANNOSYLTRANSFERASE YKCB-RELATED"/>
    <property type="match status" value="1"/>
</dbReference>
<evidence type="ECO:0000259" key="9">
    <source>
        <dbReference type="Pfam" id="PF13231"/>
    </source>
</evidence>
<feature type="transmembrane region" description="Helical" evidence="8">
    <location>
        <begin position="212"/>
        <end position="231"/>
    </location>
</feature>
<dbReference type="AlphaFoldDB" id="A0A1G1VTE9"/>
<comment type="subcellular location">
    <subcellularLocation>
        <location evidence="1">Cell membrane</location>
        <topology evidence="1">Multi-pass membrane protein</topology>
    </subcellularLocation>
</comment>
<feature type="transmembrane region" description="Helical" evidence="8">
    <location>
        <begin position="356"/>
        <end position="377"/>
    </location>
</feature>
<evidence type="ECO:0000256" key="2">
    <source>
        <dbReference type="ARBA" id="ARBA00022475"/>
    </source>
</evidence>
<evidence type="ECO:0000256" key="1">
    <source>
        <dbReference type="ARBA" id="ARBA00004651"/>
    </source>
</evidence>
<feature type="transmembrane region" description="Helical" evidence="8">
    <location>
        <begin position="70"/>
        <end position="88"/>
    </location>
</feature>
<feature type="transmembrane region" description="Helical" evidence="8">
    <location>
        <begin position="123"/>
        <end position="140"/>
    </location>
</feature>
<dbReference type="EMBL" id="MHCJ01000003">
    <property type="protein sequence ID" value="OGY18477.1"/>
    <property type="molecule type" value="Genomic_DNA"/>
</dbReference>
<evidence type="ECO:0000313" key="11">
    <source>
        <dbReference type="Proteomes" id="UP000179233"/>
    </source>
</evidence>
<dbReference type="InterPro" id="IPR050297">
    <property type="entry name" value="LipidA_mod_glycosyltrf_83"/>
</dbReference>
<dbReference type="GO" id="GO:0005886">
    <property type="term" value="C:plasma membrane"/>
    <property type="evidence" value="ECO:0007669"/>
    <property type="project" value="UniProtKB-SubCell"/>
</dbReference>
<evidence type="ECO:0000313" key="10">
    <source>
        <dbReference type="EMBL" id="OGY18477.1"/>
    </source>
</evidence>
<proteinExistence type="predicted"/>
<evidence type="ECO:0000256" key="7">
    <source>
        <dbReference type="ARBA" id="ARBA00023136"/>
    </source>
</evidence>
<gene>
    <name evidence="10" type="ORF">A2786_03190</name>
</gene>
<dbReference type="GO" id="GO:0009103">
    <property type="term" value="P:lipopolysaccharide biosynthetic process"/>
    <property type="evidence" value="ECO:0007669"/>
    <property type="project" value="UniProtKB-ARBA"/>
</dbReference>
<evidence type="ECO:0000256" key="8">
    <source>
        <dbReference type="SAM" id="Phobius"/>
    </source>
</evidence>
<keyword evidence="4" id="KW-0808">Transferase</keyword>
<keyword evidence="3" id="KW-0328">Glycosyltransferase</keyword>
<feature type="domain" description="Glycosyltransferase RgtA/B/C/D-like" evidence="9">
    <location>
        <begin position="75"/>
        <end position="214"/>
    </location>
</feature>
<feature type="transmembrane region" description="Helical" evidence="8">
    <location>
        <begin position="12"/>
        <end position="31"/>
    </location>
</feature>
<reference evidence="10 11" key="1">
    <citation type="journal article" date="2016" name="Nat. Commun.">
        <title>Thousands of microbial genomes shed light on interconnected biogeochemical processes in an aquifer system.</title>
        <authorList>
            <person name="Anantharaman K."/>
            <person name="Brown C.T."/>
            <person name="Hug L.A."/>
            <person name="Sharon I."/>
            <person name="Castelle C.J."/>
            <person name="Probst A.J."/>
            <person name="Thomas B.C."/>
            <person name="Singh A."/>
            <person name="Wilkins M.J."/>
            <person name="Karaoz U."/>
            <person name="Brodie E.L."/>
            <person name="Williams K.H."/>
            <person name="Hubbard S.S."/>
            <person name="Banfield J.F."/>
        </authorList>
    </citation>
    <scope>NUCLEOTIDE SEQUENCE [LARGE SCALE GENOMIC DNA]</scope>
</reference>